<dbReference type="Gene3D" id="3.40.50.150">
    <property type="entry name" value="Vaccinia Virus protein VP39"/>
    <property type="match status" value="1"/>
</dbReference>
<dbReference type="EMBL" id="ONZQ02000001">
    <property type="protein sequence ID" value="SPN96551.1"/>
    <property type="molecule type" value="Genomic_DNA"/>
</dbReference>
<organism evidence="3 4">
    <name type="scientific">Cephalotrichum gorgonifer</name>
    <dbReference type="NCBI Taxonomy" id="2041049"/>
    <lineage>
        <taxon>Eukaryota</taxon>
        <taxon>Fungi</taxon>
        <taxon>Dikarya</taxon>
        <taxon>Ascomycota</taxon>
        <taxon>Pezizomycotina</taxon>
        <taxon>Sordariomycetes</taxon>
        <taxon>Hypocreomycetidae</taxon>
        <taxon>Microascales</taxon>
        <taxon>Microascaceae</taxon>
        <taxon>Cephalotrichum</taxon>
    </lineage>
</organism>
<evidence type="ECO:0000313" key="4">
    <source>
        <dbReference type="Proteomes" id="UP001187682"/>
    </source>
</evidence>
<comment type="caution">
    <text evidence="3">The sequence shown here is derived from an EMBL/GenBank/DDBJ whole genome shotgun (WGS) entry which is preliminary data.</text>
</comment>
<dbReference type="PANTHER" id="PTHR43591:SF10">
    <property type="entry name" value="ABC TRANSMEMBRANE TYPE-1 DOMAIN-CONTAINING PROTEIN-RELATED"/>
    <property type="match status" value="1"/>
</dbReference>
<dbReference type="AlphaFoldDB" id="A0AAE8MN96"/>
<dbReference type="InterPro" id="IPR029063">
    <property type="entry name" value="SAM-dependent_MTases_sf"/>
</dbReference>
<evidence type="ECO:0000256" key="2">
    <source>
        <dbReference type="SAM" id="MobiDB-lite"/>
    </source>
</evidence>
<reference evidence="3" key="1">
    <citation type="submission" date="2018-03" db="EMBL/GenBank/DDBJ databases">
        <authorList>
            <person name="Guldener U."/>
        </authorList>
    </citation>
    <scope>NUCLEOTIDE SEQUENCE</scope>
</reference>
<sequence>MAGETSPPPPARDSKSPSSSPKPKSPAAEKSPSPANAGSPQPTTIAGILPAQHWVDAAEGQGFDDADDASAVVSSTASLSASILEYRKIHGRTYHHDNDTAKYWGSNDSQQNESMDINHHVETLLSDGKLFLAPLDTDKVHKVLDIGTGTGSWAIDFADDHPNAEVVGTDMSPIQPTWIPPNLKFEIEDCTLEWTFAKNSVDYIHMRLLIGSIADWDFVFKQAYETLAPGGWFESQENNAVWESDDDTLSENSALGQWGKLFANFGNTIGRSFSICDDGLQRKAMEAAGFVDIHEVEYKDTKLKEIGEYTQVALEADIEGYILYPATSLGWSREEVAIFAAHIRREIRSPDIHSYYRQKVVYGRKPS</sequence>
<evidence type="ECO:0000256" key="1">
    <source>
        <dbReference type="ARBA" id="ARBA00038158"/>
    </source>
</evidence>
<accession>A0AAE8MN96</accession>
<keyword evidence="3" id="KW-0489">Methyltransferase</keyword>
<dbReference type="SUPFAM" id="SSF53335">
    <property type="entry name" value="S-adenosyl-L-methionine-dependent methyltransferases"/>
    <property type="match status" value="1"/>
</dbReference>
<feature type="compositionally biased region" description="Low complexity" evidence="2">
    <location>
        <begin position="16"/>
        <end position="35"/>
    </location>
</feature>
<dbReference type="Pfam" id="PF13489">
    <property type="entry name" value="Methyltransf_23"/>
    <property type="match status" value="1"/>
</dbReference>
<comment type="similarity">
    <text evidence="1">Belongs to the methyltransferase superfamily. LaeA methyltransferase family.</text>
</comment>
<dbReference type="GO" id="GO:0008168">
    <property type="term" value="F:methyltransferase activity"/>
    <property type="evidence" value="ECO:0007669"/>
    <property type="project" value="UniProtKB-KW"/>
</dbReference>
<feature type="region of interest" description="Disordered" evidence="2">
    <location>
        <begin position="1"/>
        <end position="45"/>
    </location>
</feature>
<keyword evidence="4" id="KW-1185">Reference proteome</keyword>
<proteinExistence type="inferred from homology"/>
<keyword evidence="3" id="KW-0808">Transferase</keyword>
<dbReference type="GO" id="GO:0032259">
    <property type="term" value="P:methylation"/>
    <property type="evidence" value="ECO:0007669"/>
    <property type="project" value="UniProtKB-KW"/>
</dbReference>
<feature type="compositionally biased region" description="Pro residues" evidence="2">
    <location>
        <begin position="1"/>
        <end position="11"/>
    </location>
</feature>
<dbReference type="PANTHER" id="PTHR43591">
    <property type="entry name" value="METHYLTRANSFERASE"/>
    <property type="match status" value="1"/>
</dbReference>
<name>A0AAE8MN96_9PEZI</name>
<dbReference type="CDD" id="cd02440">
    <property type="entry name" value="AdoMet_MTases"/>
    <property type="match status" value="1"/>
</dbReference>
<dbReference type="Proteomes" id="UP001187682">
    <property type="component" value="Unassembled WGS sequence"/>
</dbReference>
<evidence type="ECO:0000313" key="3">
    <source>
        <dbReference type="EMBL" id="SPN96551.1"/>
    </source>
</evidence>
<gene>
    <name evidence="3" type="ORF">DNG_00074</name>
</gene>
<protein>
    <submittedName>
        <fullName evidence="3">Related to TAM domain methyltransferase</fullName>
    </submittedName>
</protein>